<feature type="compositionally biased region" description="Basic residues" evidence="1">
    <location>
        <begin position="57"/>
        <end position="66"/>
    </location>
</feature>
<dbReference type="KEGG" id="psa:PST_3015"/>
<evidence type="ECO:0000313" key="2">
    <source>
        <dbReference type="EMBL" id="ABP80656.1"/>
    </source>
</evidence>
<feature type="region of interest" description="Disordered" evidence="1">
    <location>
        <begin position="40"/>
        <end position="69"/>
    </location>
</feature>
<dbReference type="HOGENOM" id="CLU_1881486_0_0_6"/>
<dbReference type="EMBL" id="CP000304">
    <property type="protein sequence ID" value="ABP80656.1"/>
    <property type="molecule type" value="Genomic_DNA"/>
</dbReference>
<reference evidence="2 3" key="1">
    <citation type="journal article" date="2008" name="Proc. Natl. Acad. Sci. U.S.A.">
        <title>Nitrogen fixation island and rhizosphere competence traits in the genome of root-associated Pseudomonas stutzeri A1501.</title>
        <authorList>
            <person name="Yan Y."/>
            <person name="Yang J."/>
            <person name="Dou Y."/>
            <person name="Chen M."/>
            <person name="Ping S."/>
            <person name="Peng J."/>
            <person name="Lu W."/>
            <person name="Zhang W."/>
            <person name="Yao Z."/>
            <person name="Li H."/>
            <person name="Liu W."/>
            <person name="He S."/>
            <person name="Geng L."/>
            <person name="Zhang X."/>
            <person name="Yang F."/>
            <person name="Yu H."/>
            <person name="Zhan Y."/>
            <person name="Li D."/>
            <person name="Lin Z."/>
            <person name="Wang Y."/>
            <person name="Elmerich C."/>
            <person name="Lin M."/>
            <person name="Jin Q."/>
        </authorList>
    </citation>
    <scope>NUCLEOTIDE SEQUENCE [LARGE SCALE GENOMIC DNA]</scope>
    <source>
        <strain evidence="2 3">A1501</strain>
    </source>
</reference>
<dbReference type="InterPro" id="IPR021333">
    <property type="entry name" value="DUF2946"/>
</dbReference>
<keyword evidence="3" id="KW-1185">Reference proteome</keyword>
<feature type="compositionally biased region" description="Basic and acidic residues" evidence="1">
    <location>
        <begin position="43"/>
        <end position="56"/>
    </location>
</feature>
<gene>
    <name evidence="2" type="ordered locus">PST_3015</name>
</gene>
<dbReference type="Proteomes" id="UP000000233">
    <property type="component" value="Chromosome"/>
</dbReference>
<accession>A4VNV5</accession>
<feature type="region of interest" description="Disordered" evidence="1">
    <location>
        <begin position="109"/>
        <end position="136"/>
    </location>
</feature>
<evidence type="ECO:0000313" key="3">
    <source>
        <dbReference type="Proteomes" id="UP000000233"/>
    </source>
</evidence>
<dbReference type="eggNOG" id="ENOG50340Q6">
    <property type="taxonomic scope" value="Bacteria"/>
</dbReference>
<organism evidence="2 3">
    <name type="scientific">Stutzerimonas stutzeri (strain A1501)</name>
    <name type="common">Pseudomonas stutzeri</name>
    <dbReference type="NCBI Taxonomy" id="379731"/>
    <lineage>
        <taxon>Bacteria</taxon>
        <taxon>Pseudomonadati</taxon>
        <taxon>Pseudomonadota</taxon>
        <taxon>Gammaproteobacteria</taxon>
        <taxon>Pseudomonadales</taxon>
        <taxon>Pseudomonadaceae</taxon>
        <taxon>Stutzerimonas</taxon>
    </lineage>
</organism>
<dbReference type="Pfam" id="PF11162">
    <property type="entry name" value="DUF2946"/>
    <property type="match status" value="1"/>
</dbReference>
<protein>
    <recommendedName>
        <fullName evidence="4">DUF2946 domain-containing protein</fullName>
    </recommendedName>
</protein>
<evidence type="ECO:0008006" key="4">
    <source>
        <dbReference type="Google" id="ProtNLM"/>
    </source>
</evidence>
<dbReference type="AlphaFoldDB" id="A4VNV5"/>
<sequence>MAVTRKRLSTMSIWLGLFAMLMIHAGPLFSAIQAAQAGVQHHYHAEHQPSAHDLGQRHHAQGHHGQPRTGEPAWLTALELCGYCELLTVNPPLSLALQLVLPRHEADHLQPLPEQPLPPALRRSSGHPRAPPLLHS</sequence>
<name>A4VNV5_STUS1</name>
<proteinExistence type="predicted"/>
<evidence type="ECO:0000256" key="1">
    <source>
        <dbReference type="SAM" id="MobiDB-lite"/>
    </source>
</evidence>